<evidence type="ECO:0000313" key="6">
    <source>
        <dbReference type="Proteomes" id="UP000198644"/>
    </source>
</evidence>
<dbReference type="PANTHER" id="PTHR43201:SF5">
    <property type="entry name" value="MEDIUM-CHAIN ACYL-COA LIGASE ACSF2, MITOCHONDRIAL"/>
    <property type="match status" value="1"/>
</dbReference>
<dbReference type="Pfam" id="PF00501">
    <property type="entry name" value="AMP-binding"/>
    <property type="match status" value="1"/>
</dbReference>
<dbReference type="InterPro" id="IPR042099">
    <property type="entry name" value="ANL_N_sf"/>
</dbReference>
<feature type="domain" description="AMP-binding enzyme C-terminal" evidence="4">
    <location>
        <begin position="472"/>
        <end position="537"/>
    </location>
</feature>
<dbReference type="InterPro" id="IPR025110">
    <property type="entry name" value="AMP-bd_C"/>
</dbReference>
<evidence type="ECO:0000256" key="2">
    <source>
        <dbReference type="ARBA" id="ARBA00022598"/>
    </source>
</evidence>
<evidence type="ECO:0000256" key="1">
    <source>
        <dbReference type="ARBA" id="ARBA00006432"/>
    </source>
</evidence>
<organism evidence="5 6">
    <name type="scientific">Marinobacter daqiaonensis</name>
    <dbReference type="NCBI Taxonomy" id="650891"/>
    <lineage>
        <taxon>Bacteria</taxon>
        <taxon>Pseudomonadati</taxon>
        <taxon>Pseudomonadota</taxon>
        <taxon>Gammaproteobacteria</taxon>
        <taxon>Pseudomonadales</taxon>
        <taxon>Marinobacteraceae</taxon>
        <taxon>Marinobacter</taxon>
    </lineage>
</organism>
<reference evidence="5 6" key="1">
    <citation type="submission" date="2016-10" db="EMBL/GenBank/DDBJ databases">
        <authorList>
            <person name="de Groot N.N."/>
        </authorList>
    </citation>
    <scope>NUCLEOTIDE SEQUENCE [LARGE SCALE GENOMIC DNA]</scope>
    <source>
        <strain evidence="5 6">CGMCC 1.9167</strain>
    </source>
</reference>
<evidence type="ECO:0000259" key="3">
    <source>
        <dbReference type="Pfam" id="PF00501"/>
    </source>
</evidence>
<proteinExistence type="inferred from homology"/>
<dbReference type="Pfam" id="PF13193">
    <property type="entry name" value="AMP-binding_C"/>
    <property type="match status" value="1"/>
</dbReference>
<dbReference type="Gene3D" id="3.40.50.12780">
    <property type="entry name" value="N-terminal domain of ligase-like"/>
    <property type="match status" value="1"/>
</dbReference>
<comment type="similarity">
    <text evidence="1">Belongs to the ATP-dependent AMP-binding enzyme family.</text>
</comment>
<dbReference type="EMBL" id="FOYW01000001">
    <property type="protein sequence ID" value="SFR68113.1"/>
    <property type="molecule type" value="Genomic_DNA"/>
</dbReference>
<accession>A0A1I6IN05</accession>
<dbReference type="PROSITE" id="PS00455">
    <property type="entry name" value="AMP_BINDING"/>
    <property type="match status" value="1"/>
</dbReference>
<dbReference type="InterPro" id="IPR045851">
    <property type="entry name" value="AMP-bd_C_sf"/>
</dbReference>
<dbReference type="InterPro" id="IPR000873">
    <property type="entry name" value="AMP-dep_synth/lig_dom"/>
</dbReference>
<dbReference type="PANTHER" id="PTHR43201">
    <property type="entry name" value="ACYL-COA SYNTHETASE"/>
    <property type="match status" value="1"/>
</dbReference>
<gene>
    <name evidence="5" type="ORF">SAMN05216203_2506</name>
</gene>
<dbReference type="SUPFAM" id="SSF56801">
    <property type="entry name" value="Acetyl-CoA synthetase-like"/>
    <property type="match status" value="1"/>
</dbReference>
<dbReference type="RefSeq" id="WP_092012937.1">
    <property type="nucleotide sequence ID" value="NZ_FOYW01000001.1"/>
</dbReference>
<dbReference type="STRING" id="650891.SAMN05216203_2506"/>
<dbReference type="InterPro" id="IPR020845">
    <property type="entry name" value="AMP-binding_CS"/>
</dbReference>
<name>A0A1I6IN05_9GAMM</name>
<dbReference type="GO" id="GO:0006631">
    <property type="term" value="P:fatty acid metabolic process"/>
    <property type="evidence" value="ECO:0007669"/>
    <property type="project" value="TreeGrafter"/>
</dbReference>
<dbReference type="Proteomes" id="UP000198644">
    <property type="component" value="Unassembled WGS sequence"/>
</dbReference>
<protein>
    <submittedName>
        <fullName evidence="5">Fatty-acyl-CoA synthase</fullName>
    </submittedName>
</protein>
<keyword evidence="2" id="KW-0436">Ligase</keyword>
<dbReference type="AlphaFoldDB" id="A0A1I6IN05"/>
<evidence type="ECO:0000313" key="5">
    <source>
        <dbReference type="EMBL" id="SFR68113.1"/>
    </source>
</evidence>
<sequence>MALQERFLHNRWYHSTTQALFAEVCARQPDKPAIIFEDEEIPYRTLGDRVNQLSQGLLGLGVGKGDVVSMLPSPTPEFACLYFATLQVGAIINPLNLLWGVKEFQGVLPRNNPRVIVTVDHCGNRDYIQTLKSSIPDLQVDGERVSSGAVPGLSHLVCMSRQGLRHDGFLDFSELMGRGADWQQDTFDRLIRESRPTDIQFMCQTSGTTGLSKSALWDHRPPLATAHFGAKNLCYQESDAYINMSPFYHNSGLFGLNLNLTLAGSTLHLMEQFRPEQALKIIDRYKVTATFGFDSHWQGLLGAPGFSGYDFTISKAVLAGEPRSYDLVKDMCPEGATINNLYAQTENGPLVSLAEHDCMDYRIRKYTHGRPLAGVEVVIKDLETGGRVVQGQPGEICYRSPFLFRGYYRQEEETRQSFDEEGYFHSGDYGTFDNGYITFLGRLGGVLKTGGENVSTVRVTNLLLEIFQEAFDDAKTIGVPDEYWGSKIVAFVRPRTGYDLGSTRDIREACKGVMAIYEIPQEFLEWNGNWPVTPEGKIDFRKLDEEARSRLGLTD</sequence>
<evidence type="ECO:0000259" key="4">
    <source>
        <dbReference type="Pfam" id="PF13193"/>
    </source>
</evidence>
<dbReference type="GO" id="GO:0031956">
    <property type="term" value="F:medium-chain fatty acid-CoA ligase activity"/>
    <property type="evidence" value="ECO:0007669"/>
    <property type="project" value="TreeGrafter"/>
</dbReference>
<dbReference type="CDD" id="cd04433">
    <property type="entry name" value="AFD_class_I"/>
    <property type="match status" value="1"/>
</dbReference>
<keyword evidence="6" id="KW-1185">Reference proteome</keyword>
<dbReference type="Gene3D" id="3.30.300.30">
    <property type="match status" value="1"/>
</dbReference>
<dbReference type="OrthoDB" id="6289742at2"/>
<feature type="domain" description="AMP-dependent synthetase/ligase" evidence="3">
    <location>
        <begin position="21"/>
        <end position="408"/>
    </location>
</feature>